<proteinExistence type="predicted"/>
<dbReference type="InterPro" id="IPR036388">
    <property type="entry name" value="WH-like_DNA-bd_sf"/>
</dbReference>
<dbReference type="Gene3D" id="1.10.10.60">
    <property type="entry name" value="Homeodomain-like"/>
    <property type="match status" value="1"/>
</dbReference>
<dbReference type="EMBL" id="QUTC01002460">
    <property type="protein sequence ID" value="RHY74007.1"/>
    <property type="molecule type" value="Genomic_DNA"/>
</dbReference>
<sequence length="257" mass="28946">YIPKGLRLSEEERVAILAFHKAEWSIRRIAKELMLSHGAVRRLMREPELYGTLPRGGSQPKLNIRDQRTVLPAASKGDSSSSRLKQDLQLEVSARTVRRLLAKSPHPKYKKRKPTPKLTAAHKLARVVWAKSLVDLGLGWNQVVFSDEEKFNLDGPDGLPYYCHDLRKEEQTFLSRQNGGGSVMIWAGFSSKGLTEVAVLEGRQNSFVYSYTLTNYLMPFAHASHPDGYVFQQDNASIHTSQESKAFLAEQDIPLLG</sequence>
<evidence type="ECO:0000313" key="2">
    <source>
        <dbReference type="EMBL" id="RHZ15205.1"/>
    </source>
</evidence>
<dbReference type="Proteomes" id="UP000265716">
    <property type="component" value="Unassembled WGS sequence"/>
</dbReference>
<dbReference type="AlphaFoldDB" id="A0A397DZT3"/>
<accession>A0A397DZT3</accession>
<dbReference type="InterPro" id="IPR036397">
    <property type="entry name" value="RNaseH_sf"/>
</dbReference>
<dbReference type="SUPFAM" id="SSF46689">
    <property type="entry name" value="Homeodomain-like"/>
    <property type="match status" value="1"/>
</dbReference>
<dbReference type="VEuPathDB" id="FungiDB:H257_02715"/>
<dbReference type="InterPro" id="IPR052338">
    <property type="entry name" value="Transposase_5"/>
</dbReference>
<dbReference type="InterPro" id="IPR009057">
    <property type="entry name" value="Homeodomain-like_sf"/>
</dbReference>
<reference evidence="3 4" key="1">
    <citation type="submission" date="2018-08" db="EMBL/GenBank/DDBJ databases">
        <title>Aphanomyces genome sequencing and annotation.</title>
        <authorList>
            <person name="Minardi D."/>
            <person name="Oidtmann B."/>
            <person name="Van Der Giezen M."/>
            <person name="Studholme D.J."/>
        </authorList>
    </citation>
    <scope>NUCLEOTIDE SEQUENCE [LARGE SCALE GENOMIC DNA]</scope>
    <source>
        <strain evidence="2 4">FDL457</strain>
        <strain evidence="1 3">SA</strain>
    </source>
</reference>
<feature type="non-terminal residue" evidence="1">
    <location>
        <position position="1"/>
    </location>
</feature>
<evidence type="ECO:0000313" key="1">
    <source>
        <dbReference type="EMBL" id="RHY74007.1"/>
    </source>
</evidence>
<dbReference type="EMBL" id="QUTF01013966">
    <property type="protein sequence ID" value="RHZ15205.1"/>
    <property type="molecule type" value="Genomic_DNA"/>
</dbReference>
<evidence type="ECO:0000313" key="4">
    <source>
        <dbReference type="Proteomes" id="UP000286510"/>
    </source>
</evidence>
<dbReference type="GO" id="GO:0003676">
    <property type="term" value="F:nucleic acid binding"/>
    <property type="evidence" value="ECO:0007669"/>
    <property type="project" value="InterPro"/>
</dbReference>
<evidence type="ECO:0000313" key="3">
    <source>
        <dbReference type="Proteomes" id="UP000265716"/>
    </source>
</evidence>
<organism evidence="1 3">
    <name type="scientific">Aphanomyces astaci</name>
    <name type="common">Crayfish plague agent</name>
    <dbReference type="NCBI Taxonomy" id="112090"/>
    <lineage>
        <taxon>Eukaryota</taxon>
        <taxon>Sar</taxon>
        <taxon>Stramenopiles</taxon>
        <taxon>Oomycota</taxon>
        <taxon>Saprolegniomycetes</taxon>
        <taxon>Saprolegniales</taxon>
        <taxon>Verrucalvaceae</taxon>
        <taxon>Aphanomyces</taxon>
    </lineage>
</organism>
<protein>
    <submittedName>
        <fullName evidence="1">Uncharacterized protein</fullName>
    </submittedName>
</protein>
<dbReference type="PANTHER" id="PTHR23022">
    <property type="entry name" value="TRANSPOSABLE ELEMENT-RELATED"/>
    <property type="match status" value="1"/>
</dbReference>
<comment type="caution">
    <text evidence="1">The sequence shown here is derived from an EMBL/GenBank/DDBJ whole genome shotgun (WGS) entry which is preliminary data.</text>
</comment>
<name>A0A397DZT3_APHAT</name>
<dbReference type="PANTHER" id="PTHR23022:SF129">
    <property type="entry name" value="TRANSPOSABLE ELEMENT TC3 TRANSPOSASE"/>
    <property type="match status" value="1"/>
</dbReference>
<gene>
    <name evidence="2" type="ORF">DYB26_005566</name>
    <name evidence="1" type="ORF">DYB38_008860</name>
</gene>
<dbReference type="Proteomes" id="UP000286510">
    <property type="component" value="Unassembled WGS sequence"/>
</dbReference>
<dbReference type="Gene3D" id="3.30.420.10">
    <property type="entry name" value="Ribonuclease H-like superfamily/Ribonuclease H"/>
    <property type="match status" value="1"/>
</dbReference>
<dbReference type="Gene3D" id="1.10.10.10">
    <property type="entry name" value="Winged helix-like DNA-binding domain superfamily/Winged helix DNA-binding domain"/>
    <property type="match status" value="1"/>
</dbReference>